<reference evidence="2" key="1">
    <citation type="journal article" date="2024" name="Proc. Natl. Acad. Sci. U.S.A.">
        <title>Extraordinary preservation of gene collinearity over three hundred million years revealed in homosporous lycophytes.</title>
        <authorList>
            <person name="Li C."/>
            <person name="Wickell D."/>
            <person name="Kuo L.Y."/>
            <person name="Chen X."/>
            <person name="Nie B."/>
            <person name="Liao X."/>
            <person name="Peng D."/>
            <person name="Ji J."/>
            <person name="Jenkins J."/>
            <person name="Williams M."/>
            <person name="Shu S."/>
            <person name="Plott C."/>
            <person name="Barry K."/>
            <person name="Rajasekar S."/>
            <person name="Grimwood J."/>
            <person name="Han X."/>
            <person name="Sun S."/>
            <person name="Hou Z."/>
            <person name="He W."/>
            <person name="Dai G."/>
            <person name="Sun C."/>
            <person name="Schmutz J."/>
            <person name="Leebens-Mack J.H."/>
            <person name="Li F.W."/>
            <person name="Wang L."/>
        </authorList>
    </citation>
    <scope>NUCLEOTIDE SEQUENCE [LARGE SCALE GENOMIC DNA]</scope>
    <source>
        <strain evidence="2">cv. PW_Plant_1</strain>
    </source>
</reference>
<sequence>MAASFRENISAGINPVLCGSIPPWTREEDKLFEKAMAVCDAETPHSWERIAAMVSGKDVVDVKRQFERLVEDVGRIEAGSVPCPNYANFPCAMPEERPISSTENFVENRSTAIYSLQEVASFANGSSGLNYITSLHGIGRRLPFKSLDQERRKGIPWTEEEHRLFLLGLEKFGKGDWRSISRNFVVSRTPTQVASHAQKYFIRLNSMHKDKRRTSIHDITNVNKGALRPTTMEYSHNTNYMHSSLGLGMYDTSFRQPLLSAEGAAFCTPILVSQTDHGRSHGFRQITPNSSSSRQLIELSIPESTFLH</sequence>
<evidence type="ECO:0000313" key="1">
    <source>
        <dbReference type="EMBL" id="KAJ7562682.1"/>
    </source>
</evidence>
<proteinExistence type="predicted"/>
<evidence type="ECO:0000313" key="2">
    <source>
        <dbReference type="Proteomes" id="UP001162992"/>
    </source>
</evidence>
<dbReference type="EMBL" id="CM055094">
    <property type="protein sequence ID" value="KAJ7562682.1"/>
    <property type="molecule type" value="Genomic_DNA"/>
</dbReference>
<dbReference type="Proteomes" id="UP001162992">
    <property type="component" value="Chromosome 3"/>
</dbReference>
<gene>
    <name evidence="1" type="ORF">O6H91_03G080400</name>
</gene>
<keyword evidence="2" id="KW-1185">Reference proteome</keyword>
<protein>
    <submittedName>
        <fullName evidence="1">Uncharacterized protein</fullName>
    </submittedName>
</protein>
<accession>A0ACC2E8S8</accession>
<organism evidence="1 2">
    <name type="scientific">Diphasiastrum complanatum</name>
    <name type="common">Issler's clubmoss</name>
    <name type="synonym">Lycopodium complanatum</name>
    <dbReference type="NCBI Taxonomy" id="34168"/>
    <lineage>
        <taxon>Eukaryota</taxon>
        <taxon>Viridiplantae</taxon>
        <taxon>Streptophyta</taxon>
        <taxon>Embryophyta</taxon>
        <taxon>Tracheophyta</taxon>
        <taxon>Lycopodiopsida</taxon>
        <taxon>Lycopodiales</taxon>
        <taxon>Lycopodiaceae</taxon>
        <taxon>Lycopodioideae</taxon>
        <taxon>Diphasiastrum</taxon>
    </lineage>
</organism>
<comment type="caution">
    <text evidence="1">The sequence shown here is derived from an EMBL/GenBank/DDBJ whole genome shotgun (WGS) entry which is preliminary data.</text>
</comment>
<name>A0ACC2E8S8_DIPCM</name>